<dbReference type="EMBL" id="JAAOZC010000001">
    <property type="protein sequence ID" value="NIJ07006.1"/>
    <property type="molecule type" value="Genomic_DNA"/>
</dbReference>
<feature type="chain" id="PRO_5045539171" evidence="1">
    <location>
        <begin position="19"/>
        <end position="532"/>
    </location>
</feature>
<dbReference type="Gene3D" id="3.50.30.30">
    <property type="match status" value="1"/>
</dbReference>
<dbReference type="InterPro" id="IPR045175">
    <property type="entry name" value="M28_fam"/>
</dbReference>
<keyword evidence="1" id="KW-0732">Signal</keyword>
<feature type="domain" description="Peptidase M28" evidence="2">
    <location>
        <begin position="289"/>
        <end position="505"/>
    </location>
</feature>
<feature type="signal peptide" evidence="1">
    <location>
        <begin position="1"/>
        <end position="18"/>
    </location>
</feature>
<dbReference type="Pfam" id="PF04389">
    <property type="entry name" value="Peptidase_M28"/>
    <property type="match status" value="1"/>
</dbReference>
<dbReference type="RefSeq" id="WP_167071825.1">
    <property type="nucleotide sequence ID" value="NZ_JAAOZC010000001.1"/>
</dbReference>
<comment type="caution">
    <text evidence="3">The sequence shown here is derived from an EMBL/GenBank/DDBJ whole genome shotgun (WGS) entry which is preliminary data.</text>
</comment>
<evidence type="ECO:0000313" key="4">
    <source>
        <dbReference type="Proteomes" id="UP000727456"/>
    </source>
</evidence>
<dbReference type="Gene3D" id="3.40.630.10">
    <property type="entry name" value="Zn peptidases"/>
    <property type="match status" value="1"/>
</dbReference>
<dbReference type="InterPro" id="IPR046450">
    <property type="entry name" value="PA_dom_sf"/>
</dbReference>
<dbReference type="Proteomes" id="UP000727456">
    <property type="component" value="Unassembled WGS sequence"/>
</dbReference>
<evidence type="ECO:0000256" key="1">
    <source>
        <dbReference type="SAM" id="SignalP"/>
    </source>
</evidence>
<name>A0ABX0TNB5_9SPHN</name>
<dbReference type="InterPro" id="IPR007484">
    <property type="entry name" value="Peptidase_M28"/>
</dbReference>
<dbReference type="SUPFAM" id="SSF53187">
    <property type="entry name" value="Zn-dependent exopeptidases"/>
    <property type="match status" value="1"/>
</dbReference>
<proteinExistence type="predicted"/>
<protein>
    <submittedName>
        <fullName evidence="3">Zn-dependent M28 family amino/carboxypeptidase</fullName>
    </submittedName>
</protein>
<organism evidence="3 4">
    <name type="scientific">Sphingomonas vulcanisoli</name>
    <dbReference type="NCBI Taxonomy" id="1658060"/>
    <lineage>
        <taxon>Bacteria</taxon>
        <taxon>Pseudomonadati</taxon>
        <taxon>Pseudomonadota</taxon>
        <taxon>Alphaproteobacteria</taxon>
        <taxon>Sphingomonadales</taxon>
        <taxon>Sphingomonadaceae</taxon>
        <taxon>Sphingomonas</taxon>
    </lineage>
</organism>
<accession>A0ABX0TNB5</accession>
<evidence type="ECO:0000259" key="2">
    <source>
        <dbReference type="Pfam" id="PF04389"/>
    </source>
</evidence>
<dbReference type="CDD" id="cd04820">
    <property type="entry name" value="PA_M28_1_1"/>
    <property type="match status" value="1"/>
</dbReference>
<sequence>MRIPSLLLATALPAIVAAQPASPPSPRAAAWWGDISVLADDKMEGRLTGSPGYLRAAAHVEARMKALGLQPAGEAGGYRQSVAFEQQRIDAARSKASLLGADGKVTPLPIGDAMIIGAGGGPRPVHVDAPLVFVGYGLRLPQSGYDDFKGLDLRGKIAVVIAGGPADLPGPAKSAARNARNALLGELGAVGVIGLTPPKQVEIPWARTRVLASQSGMYLADKALRETPDDFLSASFDPAQSEALFAGSGHSFAELAAVSDASGAMPTFALPARLQATIAASRSTLTSPNVIAKLEGSDPKLRDQYVVLSAHLDHLGIGEPIAGDRIYNGAMDDASGVASVLDIAERIAKGPRPKRSILFVIVTAEEKGLLGSTYYARRPTVPKTAIVADLNFDMPLPLWPLKTVLVQGDHESTLGDPARAVAAAQGLRLIADPLPNRNSFVRTDQFSFVKAGVPALSFKFGFEPGTPEFQIEHDWRATRYHAPSDDLNQPVMKEEAIKLDDYVAALAVAVANDPARPAWLPTSPFRAYAEAK</sequence>
<dbReference type="PANTHER" id="PTHR12147:SF26">
    <property type="entry name" value="PEPTIDASE M28 DOMAIN-CONTAINING PROTEIN"/>
    <property type="match status" value="1"/>
</dbReference>
<gene>
    <name evidence="3" type="ORF">FHS31_000588</name>
</gene>
<dbReference type="SUPFAM" id="SSF52025">
    <property type="entry name" value="PA domain"/>
    <property type="match status" value="1"/>
</dbReference>
<dbReference type="PANTHER" id="PTHR12147">
    <property type="entry name" value="METALLOPEPTIDASE M28 FAMILY MEMBER"/>
    <property type="match status" value="1"/>
</dbReference>
<keyword evidence="4" id="KW-1185">Reference proteome</keyword>
<reference evidence="3 4" key="1">
    <citation type="submission" date="2020-03" db="EMBL/GenBank/DDBJ databases">
        <title>Genomic Encyclopedia of Type Strains, Phase III (KMG-III): the genomes of soil and plant-associated and newly described type strains.</title>
        <authorList>
            <person name="Whitman W."/>
        </authorList>
    </citation>
    <scope>NUCLEOTIDE SEQUENCE [LARGE SCALE GENOMIC DNA]</scope>
    <source>
        <strain evidence="3 4">CECT 8804</strain>
    </source>
</reference>
<evidence type="ECO:0000313" key="3">
    <source>
        <dbReference type="EMBL" id="NIJ07006.1"/>
    </source>
</evidence>